<dbReference type="EMBL" id="KI291319">
    <property type="protein sequence ID" value="ESA06668.1"/>
    <property type="molecule type" value="Genomic_DNA"/>
</dbReference>
<dbReference type="HOGENOM" id="CLU_2177142_0_0_1"/>
<dbReference type="AlphaFoldDB" id="U9TK32"/>
<reference evidence="1" key="1">
    <citation type="submission" date="2013-07" db="EMBL/GenBank/DDBJ databases">
        <title>The genome of an arbuscular mycorrhizal fungus provides insights into the evolution of the oldest plant symbiosis.</title>
        <authorList>
            <consortium name="DOE Joint Genome Institute"/>
            <person name="Tisserant E."/>
            <person name="Malbreil M."/>
            <person name="Kuo A."/>
            <person name="Kohler A."/>
            <person name="Symeonidi A."/>
            <person name="Balestrini R."/>
            <person name="Charron P."/>
            <person name="Duensing N."/>
            <person name="Frei-dit-Frey N."/>
            <person name="Gianinazzi-Pearson V."/>
            <person name="Gilbert B."/>
            <person name="Handa Y."/>
            <person name="Hijri M."/>
            <person name="Kaul R."/>
            <person name="Kawaguchi M."/>
            <person name="Krajinski F."/>
            <person name="Lammers P."/>
            <person name="Lapierre D."/>
            <person name="Masclaux F.G."/>
            <person name="Murat C."/>
            <person name="Morin E."/>
            <person name="Ndikumana S."/>
            <person name="Pagni M."/>
            <person name="Petitpierre D."/>
            <person name="Requena N."/>
            <person name="Rosikiewicz P."/>
            <person name="Riley R."/>
            <person name="Saito K."/>
            <person name="San Clemente H."/>
            <person name="Shapiro H."/>
            <person name="van Tuinen D."/>
            <person name="Becard G."/>
            <person name="Bonfante P."/>
            <person name="Paszkowski U."/>
            <person name="Shachar-Hill Y."/>
            <person name="Young J.P."/>
            <person name="Sanders I.R."/>
            <person name="Henrissat B."/>
            <person name="Rensing S.A."/>
            <person name="Grigoriev I.V."/>
            <person name="Corradi N."/>
            <person name="Roux C."/>
            <person name="Martin F."/>
        </authorList>
    </citation>
    <scope>NUCLEOTIDE SEQUENCE</scope>
    <source>
        <strain evidence="1">DAOM 197198</strain>
    </source>
</reference>
<feature type="non-terminal residue" evidence="1">
    <location>
        <position position="1"/>
    </location>
</feature>
<evidence type="ECO:0000313" key="1">
    <source>
        <dbReference type="EMBL" id="ESA06668.1"/>
    </source>
</evidence>
<organism evidence="1">
    <name type="scientific">Rhizophagus irregularis (strain DAOM 181602 / DAOM 197198 / MUCL 43194)</name>
    <name type="common">Arbuscular mycorrhizal fungus</name>
    <name type="synonym">Glomus intraradices</name>
    <dbReference type="NCBI Taxonomy" id="747089"/>
    <lineage>
        <taxon>Eukaryota</taxon>
        <taxon>Fungi</taxon>
        <taxon>Fungi incertae sedis</taxon>
        <taxon>Mucoromycota</taxon>
        <taxon>Glomeromycotina</taxon>
        <taxon>Glomeromycetes</taxon>
        <taxon>Glomerales</taxon>
        <taxon>Glomeraceae</taxon>
        <taxon>Rhizophagus</taxon>
    </lineage>
</organism>
<sequence length="110" mass="12353">PWLLSGVKFTSFRLVRFAGPAFNTVTFKLGRDFIAVSYPVETVTIDANCDDETCGEDKRDETCDQTFERDGIFDVVVSATSFAASLIFIVKHHLHFLQLLHGLNPLQKLC</sequence>
<gene>
    <name evidence="1" type="ORF">GLOINDRAFT_99172</name>
</gene>
<proteinExistence type="predicted"/>
<accession>U9TK32</accession>
<name>U9TK32_RHIID</name>
<protein>
    <submittedName>
        <fullName evidence="1">Uncharacterized protein</fullName>
    </submittedName>
</protein>